<dbReference type="EMBL" id="JACTNZ010000002">
    <property type="protein sequence ID" value="KAG5562016.1"/>
    <property type="molecule type" value="Genomic_DNA"/>
</dbReference>
<feature type="region of interest" description="Disordered" evidence="1">
    <location>
        <begin position="53"/>
        <end position="72"/>
    </location>
</feature>
<dbReference type="PANTHER" id="PTHR37180:SF2">
    <property type="entry name" value="PRECURSOR OF CEP14"/>
    <property type="match status" value="1"/>
</dbReference>
<name>A0AAV6LCT5_9ERIC</name>
<evidence type="ECO:0000256" key="2">
    <source>
        <dbReference type="SAM" id="SignalP"/>
    </source>
</evidence>
<dbReference type="GO" id="GO:0006970">
    <property type="term" value="P:response to osmotic stress"/>
    <property type="evidence" value="ECO:0007669"/>
    <property type="project" value="InterPro"/>
</dbReference>
<feature type="chain" id="PRO_5043361099" evidence="2">
    <location>
        <begin position="18"/>
        <end position="95"/>
    </location>
</feature>
<keyword evidence="2" id="KW-0732">Signal</keyword>
<dbReference type="AlphaFoldDB" id="A0AAV6LCT5"/>
<protein>
    <submittedName>
        <fullName evidence="3">Uncharacterized protein</fullName>
    </submittedName>
</protein>
<evidence type="ECO:0000313" key="3">
    <source>
        <dbReference type="EMBL" id="KAG5562016.1"/>
    </source>
</evidence>
<proteinExistence type="predicted"/>
<reference evidence="3" key="1">
    <citation type="submission" date="2020-08" db="EMBL/GenBank/DDBJ databases">
        <title>Plant Genome Project.</title>
        <authorList>
            <person name="Zhang R.-G."/>
        </authorList>
    </citation>
    <scope>NUCLEOTIDE SEQUENCE</scope>
    <source>
        <strain evidence="3">WSP0</strain>
        <tissue evidence="3">Leaf</tissue>
    </source>
</reference>
<accession>A0AAV6LCT5</accession>
<feature type="signal peptide" evidence="2">
    <location>
        <begin position="1"/>
        <end position="17"/>
    </location>
</feature>
<dbReference type="InterPro" id="IPR038930">
    <property type="entry name" value="CEP13/CEP14"/>
</dbReference>
<comment type="caution">
    <text evidence="3">The sequence shown here is derived from an EMBL/GenBank/DDBJ whole genome shotgun (WGS) entry which is preliminary data.</text>
</comment>
<sequence length="95" mass="10441">MARSSLVFLFVFTIAFASLVSNSHGRRLLTTVEENRREGSLFLNALPKGLIQTSSPSKRGQALTTNKNPFHRHRGSHLAAVHRILRSVPSPGVGH</sequence>
<dbReference type="PANTHER" id="PTHR37180">
    <property type="entry name" value="PRECURSOR OF CEP14"/>
    <property type="match status" value="1"/>
</dbReference>
<evidence type="ECO:0000313" key="4">
    <source>
        <dbReference type="Proteomes" id="UP000823749"/>
    </source>
</evidence>
<dbReference type="GO" id="GO:0006995">
    <property type="term" value="P:cellular response to nitrogen starvation"/>
    <property type="evidence" value="ECO:0007669"/>
    <property type="project" value="InterPro"/>
</dbReference>
<organism evidence="3 4">
    <name type="scientific">Rhododendron griersonianum</name>
    <dbReference type="NCBI Taxonomy" id="479676"/>
    <lineage>
        <taxon>Eukaryota</taxon>
        <taxon>Viridiplantae</taxon>
        <taxon>Streptophyta</taxon>
        <taxon>Embryophyta</taxon>
        <taxon>Tracheophyta</taxon>
        <taxon>Spermatophyta</taxon>
        <taxon>Magnoliopsida</taxon>
        <taxon>eudicotyledons</taxon>
        <taxon>Gunneridae</taxon>
        <taxon>Pentapetalae</taxon>
        <taxon>asterids</taxon>
        <taxon>Ericales</taxon>
        <taxon>Ericaceae</taxon>
        <taxon>Ericoideae</taxon>
        <taxon>Rhodoreae</taxon>
        <taxon>Rhododendron</taxon>
    </lineage>
</organism>
<dbReference type="Proteomes" id="UP000823749">
    <property type="component" value="Chromosome 2"/>
</dbReference>
<gene>
    <name evidence="3" type="ORF">RHGRI_004903</name>
</gene>
<keyword evidence="4" id="KW-1185">Reference proteome</keyword>
<evidence type="ECO:0000256" key="1">
    <source>
        <dbReference type="SAM" id="MobiDB-lite"/>
    </source>
</evidence>
<feature type="compositionally biased region" description="Polar residues" evidence="1">
    <location>
        <begin position="53"/>
        <end position="68"/>
    </location>
</feature>